<organism evidence="2 3">
    <name type="scientific">Roseateles saccharophilus</name>
    <name type="common">Pseudomonas saccharophila</name>
    <dbReference type="NCBI Taxonomy" id="304"/>
    <lineage>
        <taxon>Bacteria</taxon>
        <taxon>Pseudomonadati</taxon>
        <taxon>Pseudomonadota</taxon>
        <taxon>Betaproteobacteria</taxon>
        <taxon>Burkholderiales</taxon>
        <taxon>Sphaerotilaceae</taxon>
        <taxon>Roseateles</taxon>
    </lineage>
</organism>
<dbReference type="Pfam" id="PF13669">
    <property type="entry name" value="Glyoxalase_4"/>
    <property type="match status" value="1"/>
</dbReference>
<proteinExistence type="predicted"/>
<sequence length="141" mass="15433">MAPDALPESLPKGFEFHHLGYACADLAKDQAQFERLGYAVEGQAFEDPVQGIAGVFLTGAGPRVELLQNLPGSTTLKPWLEQGTRIYHFAYLVPDMAAALAWARTQRAVTTVQPVPAVAFGGRHIAFVMLRTGFMLEFIEK</sequence>
<dbReference type="EC" id="5.1.99.1" evidence="2"/>
<dbReference type="PROSITE" id="PS51819">
    <property type="entry name" value="VOC"/>
    <property type="match status" value="1"/>
</dbReference>
<dbReference type="SUPFAM" id="SSF54593">
    <property type="entry name" value="Glyoxalase/Bleomycin resistance protein/Dihydroxybiphenyl dioxygenase"/>
    <property type="match status" value="1"/>
</dbReference>
<dbReference type="InterPro" id="IPR037523">
    <property type="entry name" value="VOC_core"/>
</dbReference>
<keyword evidence="3" id="KW-1185">Reference proteome</keyword>
<feature type="domain" description="VOC" evidence="1">
    <location>
        <begin position="15"/>
        <end position="141"/>
    </location>
</feature>
<gene>
    <name evidence="2" type="ORF">J2X20_004854</name>
</gene>
<dbReference type="RefSeq" id="WP_310270825.1">
    <property type="nucleotide sequence ID" value="NZ_JAVDXU010000004.1"/>
</dbReference>
<dbReference type="EMBL" id="JAVDXU010000004">
    <property type="protein sequence ID" value="MDR7272180.1"/>
    <property type="molecule type" value="Genomic_DNA"/>
</dbReference>
<dbReference type="GO" id="GO:0004493">
    <property type="term" value="F:methylmalonyl-CoA epimerase activity"/>
    <property type="evidence" value="ECO:0007669"/>
    <property type="project" value="UniProtKB-EC"/>
</dbReference>
<dbReference type="Proteomes" id="UP001180453">
    <property type="component" value="Unassembled WGS sequence"/>
</dbReference>
<keyword evidence="2" id="KW-0413">Isomerase</keyword>
<evidence type="ECO:0000313" key="2">
    <source>
        <dbReference type="EMBL" id="MDR7272180.1"/>
    </source>
</evidence>
<evidence type="ECO:0000259" key="1">
    <source>
        <dbReference type="PROSITE" id="PS51819"/>
    </source>
</evidence>
<dbReference type="Gene3D" id="3.10.180.10">
    <property type="entry name" value="2,3-Dihydroxybiphenyl 1,2-Dioxygenase, domain 1"/>
    <property type="match status" value="1"/>
</dbReference>
<accession>A0ABU1YVF6</accession>
<name>A0ABU1YVF6_ROSSA</name>
<reference evidence="2 3" key="1">
    <citation type="submission" date="2023-07" db="EMBL/GenBank/DDBJ databases">
        <title>Sorghum-associated microbial communities from plants grown in Nebraska, USA.</title>
        <authorList>
            <person name="Schachtman D."/>
        </authorList>
    </citation>
    <scope>NUCLEOTIDE SEQUENCE [LARGE SCALE GENOMIC DNA]</scope>
    <source>
        <strain evidence="2 3">BE314</strain>
    </source>
</reference>
<protein>
    <submittedName>
        <fullName evidence="2">Methylmalonyl-CoA/ethylmalonyl-CoA epimerase</fullName>
        <ecNumber evidence="2">5.1.99.1</ecNumber>
    </submittedName>
</protein>
<evidence type="ECO:0000313" key="3">
    <source>
        <dbReference type="Proteomes" id="UP001180453"/>
    </source>
</evidence>
<dbReference type="InterPro" id="IPR029068">
    <property type="entry name" value="Glyas_Bleomycin-R_OHBP_Dase"/>
</dbReference>
<comment type="caution">
    <text evidence="2">The sequence shown here is derived from an EMBL/GenBank/DDBJ whole genome shotgun (WGS) entry which is preliminary data.</text>
</comment>